<feature type="transmembrane region" description="Helical" evidence="1">
    <location>
        <begin position="12"/>
        <end position="33"/>
    </location>
</feature>
<feature type="transmembrane region" description="Helical" evidence="1">
    <location>
        <begin position="70"/>
        <end position="93"/>
    </location>
</feature>
<feature type="transmembrane region" description="Helical" evidence="1">
    <location>
        <begin position="105"/>
        <end position="127"/>
    </location>
</feature>
<dbReference type="RefSeq" id="WP_378161766.1">
    <property type="nucleotide sequence ID" value="NZ_JBHSBU010000001.1"/>
</dbReference>
<accession>A0ABV8MND7</accession>
<gene>
    <name evidence="2" type="ORF">ACFOW7_05165</name>
</gene>
<dbReference type="Proteomes" id="UP001595791">
    <property type="component" value="Unassembled WGS sequence"/>
</dbReference>
<keyword evidence="3" id="KW-1185">Reference proteome</keyword>
<comment type="caution">
    <text evidence="2">The sequence shown here is derived from an EMBL/GenBank/DDBJ whole genome shotgun (WGS) entry which is preliminary data.</text>
</comment>
<organism evidence="2 3">
    <name type="scientific">Chitinimonas lacunae</name>
    <dbReference type="NCBI Taxonomy" id="1963018"/>
    <lineage>
        <taxon>Bacteria</taxon>
        <taxon>Pseudomonadati</taxon>
        <taxon>Pseudomonadota</taxon>
        <taxon>Betaproteobacteria</taxon>
        <taxon>Neisseriales</taxon>
        <taxon>Chitinibacteraceae</taxon>
        <taxon>Chitinimonas</taxon>
    </lineage>
</organism>
<keyword evidence="1" id="KW-0472">Membrane</keyword>
<protein>
    <submittedName>
        <fullName evidence="2">Uncharacterized protein</fullName>
    </submittedName>
</protein>
<evidence type="ECO:0000256" key="1">
    <source>
        <dbReference type="SAM" id="Phobius"/>
    </source>
</evidence>
<keyword evidence="1" id="KW-1133">Transmembrane helix</keyword>
<keyword evidence="1" id="KW-0812">Transmembrane</keyword>
<evidence type="ECO:0000313" key="2">
    <source>
        <dbReference type="EMBL" id="MFC4158750.1"/>
    </source>
</evidence>
<proteinExistence type="predicted"/>
<dbReference type="EMBL" id="JBHSBU010000001">
    <property type="protein sequence ID" value="MFC4158750.1"/>
    <property type="molecule type" value="Genomic_DNA"/>
</dbReference>
<feature type="transmembrane region" description="Helical" evidence="1">
    <location>
        <begin position="39"/>
        <end position="58"/>
    </location>
</feature>
<evidence type="ECO:0000313" key="3">
    <source>
        <dbReference type="Proteomes" id="UP001595791"/>
    </source>
</evidence>
<feature type="transmembrane region" description="Helical" evidence="1">
    <location>
        <begin position="148"/>
        <end position="167"/>
    </location>
</feature>
<reference evidence="3" key="1">
    <citation type="journal article" date="2019" name="Int. J. Syst. Evol. Microbiol.">
        <title>The Global Catalogue of Microorganisms (GCM) 10K type strain sequencing project: providing services to taxonomists for standard genome sequencing and annotation.</title>
        <authorList>
            <consortium name="The Broad Institute Genomics Platform"/>
            <consortium name="The Broad Institute Genome Sequencing Center for Infectious Disease"/>
            <person name="Wu L."/>
            <person name="Ma J."/>
        </authorList>
    </citation>
    <scope>NUCLEOTIDE SEQUENCE [LARGE SCALE GENOMIC DNA]</scope>
    <source>
        <strain evidence="3">LMG 29894</strain>
    </source>
</reference>
<name>A0ABV8MND7_9NEIS</name>
<sequence>METQKHLAVLRKVALVVLGVGVLDLAVSCYRLSTASVSGQINLSLNIVMAVFVAFYLWRGGLRMASVVRWLSVLALATIAATLLTAPFLQPIGLTLLQMRLETSAFFYPLLVLGFSVVFLLWLARTLGDESILAARAAAGYKRRDMRIPAAIGAGLVLLFSGLYFTFMGGPDAERAIALARDQVGKDYRFQVRAINIMHTPQGRQGFASVTVWNDKEIKTVPVYWKEEAAR</sequence>